<comment type="caution">
    <text evidence="2">The sequence shown here is derived from an EMBL/GenBank/DDBJ whole genome shotgun (WGS) entry which is preliminary data.</text>
</comment>
<dbReference type="Proteomes" id="UP000252255">
    <property type="component" value="Unassembled WGS sequence"/>
</dbReference>
<accession>A0A367WPB0</accession>
<gene>
    <name evidence="2" type="ORF">TH30_19570</name>
</gene>
<reference evidence="2 3" key="1">
    <citation type="submission" date="2014-07" db="EMBL/GenBank/DDBJ databases">
        <title>Draft genome sequence of Thalassospira profundimaris PR54-5.</title>
        <authorList>
            <person name="Lai Q."/>
            <person name="Shao Z."/>
        </authorList>
    </citation>
    <scope>NUCLEOTIDE SEQUENCE [LARGE SCALE GENOMIC DNA]</scope>
    <source>
        <strain evidence="2 3">PR54-5</strain>
    </source>
</reference>
<evidence type="ECO:0000313" key="2">
    <source>
        <dbReference type="EMBL" id="RCK43218.1"/>
    </source>
</evidence>
<organism evidence="2 3">
    <name type="scientific">Thalassospira profundimaris</name>
    <dbReference type="NCBI Taxonomy" id="502049"/>
    <lineage>
        <taxon>Bacteria</taxon>
        <taxon>Pseudomonadati</taxon>
        <taxon>Pseudomonadota</taxon>
        <taxon>Alphaproteobacteria</taxon>
        <taxon>Rhodospirillales</taxon>
        <taxon>Thalassospiraceae</taxon>
        <taxon>Thalassospira</taxon>
    </lineage>
</organism>
<dbReference type="AlphaFoldDB" id="A0A367WPB0"/>
<sequence>MAVLVNPHPDPGNLIEQQLAGLPDHWIVVKAGAGWASLEPTRGWYEIDAIPEDIKVNLPPAAGQLNSHFLPQLIAQNIENMPGNIDNLPIGWFDDACAVLTSAKPETPPAAKSSTTSRKRTRRNPEALKAIRLELQNALAGLYEDPGAACARIERALQRDDSTFILTLLNHNPDHFGSTHSIKRRWWHPDIEIHLQALEDLSS</sequence>
<evidence type="ECO:0000313" key="3">
    <source>
        <dbReference type="Proteomes" id="UP000252255"/>
    </source>
</evidence>
<name>A0A367WPB0_9PROT</name>
<proteinExistence type="predicted"/>
<protein>
    <submittedName>
        <fullName evidence="2">Uncharacterized protein</fullName>
    </submittedName>
</protein>
<dbReference type="RefSeq" id="WP_114099686.1">
    <property type="nucleotide sequence ID" value="NZ_JPWI01000015.1"/>
</dbReference>
<evidence type="ECO:0000256" key="1">
    <source>
        <dbReference type="SAM" id="MobiDB-lite"/>
    </source>
</evidence>
<feature type="region of interest" description="Disordered" evidence="1">
    <location>
        <begin position="103"/>
        <end position="125"/>
    </location>
</feature>
<dbReference type="EMBL" id="JPWI01000015">
    <property type="protein sequence ID" value="RCK43218.1"/>
    <property type="molecule type" value="Genomic_DNA"/>
</dbReference>